<evidence type="ECO:0000259" key="4">
    <source>
        <dbReference type="PROSITE" id="PS51880"/>
    </source>
</evidence>
<dbReference type="Gene3D" id="6.10.140.1070">
    <property type="match status" value="2"/>
</dbReference>
<evidence type="ECO:0000259" key="3">
    <source>
        <dbReference type="PROSITE" id="PS51710"/>
    </source>
</evidence>
<feature type="domain" description="TGS" evidence="4">
    <location>
        <begin position="264"/>
        <end position="339"/>
    </location>
</feature>
<dbReference type="SUPFAM" id="SSF52540">
    <property type="entry name" value="P-loop containing nucleoside triphosphate hydrolases"/>
    <property type="match status" value="1"/>
</dbReference>
<dbReference type="InterPro" id="IPR006074">
    <property type="entry name" value="GTP1-OBG_CS"/>
</dbReference>
<dbReference type="GO" id="GO:0005525">
    <property type="term" value="F:GTP binding"/>
    <property type="evidence" value="ECO:0007669"/>
    <property type="project" value="UniProtKB-KW"/>
</dbReference>
<dbReference type="AlphaFoldDB" id="A0A9Q0M0W2"/>
<reference evidence="5" key="1">
    <citation type="submission" date="2022-12" db="EMBL/GenBank/DDBJ databases">
        <title>Genome assemblies of Blomia tropicalis.</title>
        <authorList>
            <person name="Cui Y."/>
        </authorList>
    </citation>
    <scope>NUCLEOTIDE SEQUENCE</scope>
    <source>
        <tissue evidence="5">Adult mites</tissue>
    </source>
</reference>
<dbReference type="InterPro" id="IPR031662">
    <property type="entry name" value="GTP-binding_2"/>
</dbReference>
<evidence type="ECO:0000313" key="6">
    <source>
        <dbReference type="Proteomes" id="UP001142055"/>
    </source>
</evidence>
<dbReference type="InterPro" id="IPR004095">
    <property type="entry name" value="TGS"/>
</dbReference>
<keyword evidence="2" id="KW-0342">GTP-binding</keyword>
<dbReference type="FunFam" id="3.10.20.30:FF:000016">
    <property type="entry name" value="Developmentally-regulated GTP-binding protein 2"/>
    <property type="match status" value="1"/>
</dbReference>
<name>A0A9Q0M0W2_BLOTA</name>
<dbReference type="Proteomes" id="UP001142055">
    <property type="component" value="Chromosome 3"/>
</dbReference>
<gene>
    <name evidence="5" type="ORF">RDWZM_007974</name>
</gene>
<dbReference type="Gene3D" id="3.10.20.30">
    <property type="match status" value="1"/>
</dbReference>
<dbReference type="CDD" id="cd01896">
    <property type="entry name" value="DRG"/>
    <property type="match status" value="1"/>
</dbReference>
<proteinExistence type="predicted"/>
<feature type="domain" description="OBG-type G" evidence="3">
    <location>
        <begin position="62"/>
        <end position="131"/>
    </location>
</feature>
<comment type="caution">
    <text evidence="5">The sequence shown here is derived from an EMBL/GenBank/DDBJ whole genome shotgun (WGS) entry which is preliminary data.</text>
</comment>
<keyword evidence="1" id="KW-0547">Nucleotide-binding</keyword>
<dbReference type="EMBL" id="JAPWDV010000003">
    <property type="protein sequence ID" value="KAJ6216817.1"/>
    <property type="molecule type" value="Genomic_DNA"/>
</dbReference>
<evidence type="ECO:0000256" key="1">
    <source>
        <dbReference type="ARBA" id="ARBA00022741"/>
    </source>
</evidence>
<dbReference type="PRINTS" id="PR00326">
    <property type="entry name" value="GTP1OBG"/>
</dbReference>
<dbReference type="InterPro" id="IPR027417">
    <property type="entry name" value="P-loop_NTPase"/>
</dbReference>
<protein>
    <submittedName>
        <fullName evidence="5">Uncharacterized protein</fullName>
    </submittedName>
</protein>
<dbReference type="GO" id="GO:0003924">
    <property type="term" value="F:GTPase activity"/>
    <property type="evidence" value="ECO:0007669"/>
    <property type="project" value="InterPro"/>
</dbReference>
<dbReference type="PANTHER" id="PTHR43127">
    <property type="entry name" value="DEVELOPMENTALLY-REGULATED GTP-BINDING PROTEIN 2"/>
    <property type="match status" value="1"/>
</dbReference>
<dbReference type="NCBIfam" id="TIGR00231">
    <property type="entry name" value="small_GTP"/>
    <property type="match status" value="1"/>
</dbReference>
<dbReference type="CDD" id="cd17231">
    <property type="entry name" value="TGS_DRG2"/>
    <property type="match status" value="1"/>
</dbReference>
<dbReference type="InterPro" id="IPR005225">
    <property type="entry name" value="Small_GTP-bd"/>
</dbReference>
<dbReference type="InterPro" id="IPR045001">
    <property type="entry name" value="DRG"/>
</dbReference>
<dbReference type="Pfam" id="PF01926">
    <property type="entry name" value="MMR_HSR1"/>
    <property type="match status" value="1"/>
</dbReference>
<dbReference type="Pfam" id="PF16897">
    <property type="entry name" value="MMR_HSR1_Xtn"/>
    <property type="match status" value="1"/>
</dbReference>
<dbReference type="Pfam" id="PF02824">
    <property type="entry name" value="TGS"/>
    <property type="match status" value="1"/>
</dbReference>
<keyword evidence="6" id="KW-1185">Reference proteome</keyword>
<dbReference type="PROSITE" id="PS51710">
    <property type="entry name" value="G_OBG"/>
    <property type="match status" value="1"/>
</dbReference>
<organism evidence="5 6">
    <name type="scientific">Blomia tropicalis</name>
    <name type="common">Mite</name>
    <dbReference type="NCBI Taxonomy" id="40697"/>
    <lineage>
        <taxon>Eukaryota</taxon>
        <taxon>Metazoa</taxon>
        <taxon>Ecdysozoa</taxon>
        <taxon>Arthropoda</taxon>
        <taxon>Chelicerata</taxon>
        <taxon>Arachnida</taxon>
        <taxon>Acari</taxon>
        <taxon>Acariformes</taxon>
        <taxon>Sarcoptiformes</taxon>
        <taxon>Astigmata</taxon>
        <taxon>Glycyphagoidea</taxon>
        <taxon>Echimyopodidae</taxon>
        <taxon>Blomia</taxon>
    </lineage>
</organism>
<dbReference type="PROSITE" id="PS51880">
    <property type="entry name" value="TGS"/>
    <property type="match status" value="1"/>
</dbReference>
<accession>A0A9Q0M0W2</accession>
<dbReference type="InterPro" id="IPR006073">
    <property type="entry name" value="GTP-bd"/>
</dbReference>
<dbReference type="OMA" id="DVCDQVH"/>
<dbReference type="PROSITE" id="PS00905">
    <property type="entry name" value="GTP1_OBG"/>
    <property type="match status" value="1"/>
</dbReference>
<dbReference type="InterPro" id="IPR031167">
    <property type="entry name" value="G_OBG"/>
</dbReference>
<evidence type="ECO:0000313" key="5">
    <source>
        <dbReference type="EMBL" id="KAJ6216817.1"/>
    </source>
</evidence>
<evidence type="ECO:0000256" key="2">
    <source>
        <dbReference type="ARBA" id="ARBA00023134"/>
    </source>
</evidence>
<dbReference type="InterPro" id="IPR012675">
    <property type="entry name" value="Beta-grasp_dom_sf"/>
</dbReference>
<sequence>MGILEKIAEIEREISRTQKNKATEYHLGLLKAKLAKYRSQLLEPSKSKEKGEGFDVLKSGDARVALIGFPSVGKSTLLNTVTRTHSESASYEFTTLTCIPGVIEYKGANIQLLDLPGIIEGAAQGKGRGRQRELLEKELESVGIRLNKRRPNIYFKEKKTGGLSFNSMCTLTKLDEKLVQMVLHEYRIFNAEVLFREDSTTDELIDVILKNRVYLPCLYVYNKIDQISLEEVDKLARQPNSVVVSCNMKLNLDYMLERIWDYLALIQVYTKKRGEPPDFKDGLILRRNTTIEHVCHMIHRTLVGQFKYALVWGTSTKYSPQRVGLNHVVHHEDVVQVIKK</sequence>